<dbReference type="GO" id="GO:0007165">
    <property type="term" value="P:signal transduction"/>
    <property type="evidence" value="ECO:0007669"/>
    <property type="project" value="InterPro"/>
</dbReference>
<proteinExistence type="predicted"/>
<comment type="catalytic activity">
    <reaction evidence="4">
        <text>NAD(+) + H2O = ADP-D-ribose + nicotinamide + H(+)</text>
        <dbReference type="Rhea" id="RHEA:16301"/>
        <dbReference type="ChEBI" id="CHEBI:15377"/>
        <dbReference type="ChEBI" id="CHEBI:15378"/>
        <dbReference type="ChEBI" id="CHEBI:17154"/>
        <dbReference type="ChEBI" id="CHEBI:57540"/>
        <dbReference type="ChEBI" id="CHEBI:57967"/>
        <dbReference type="EC" id="3.2.2.6"/>
    </reaction>
    <physiologicalReaction direction="left-to-right" evidence="4">
        <dbReference type="Rhea" id="RHEA:16302"/>
    </physiologicalReaction>
</comment>
<name>A0AAP0X2B4_LIQFO</name>
<dbReference type="SUPFAM" id="SSF52200">
    <property type="entry name" value="Toll/Interleukin receptor TIR domain"/>
    <property type="match status" value="1"/>
</dbReference>
<accession>A0AAP0X2B4</accession>
<dbReference type="Gene3D" id="3.40.50.10140">
    <property type="entry name" value="Toll/interleukin-1 receptor homology (TIR) domain"/>
    <property type="match status" value="1"/>
</dbReference>
<evidence type="ECO:0000256" key="1">
    <source>
        <dbReference type="ARBA" id="ARBA00011982"/>
    </source>
</evidence>
<organism evidence="6 7">
    <name type="scientific">Liquidambar formosana</name>
    <name type="common">Formosan gum</name>
    <dbReference type="NCBI Taxonomy" id="63359"/>
    <lineage>
        <taxon>Eukaryota</taxon>
        <taxon>Viridiplantae</taxon>
        <taxon>Streptophyta</taxon>
        <taxon>Embryophyta</taxon>
        <taxon>Tracheophyta</taxon>
        <taxon>Spermatophyta</taxon>
        <taxon>Magnoliopsida</taxon>
        <taxon>eudicotyledons</taxon>
        <taxon>Gunneridae</taxon>
        <taxon>Pentapetalae</taxon>
        <taxon>Saxifragales</taxon>
        <taxon>Altingiaceae</taxon>
        <taxon>Liquidambar</taxon>
    </lineage>
</organism>
<feature type="domain" description="TIR" evidence="5">
    <location>
        <begin position="22"/>
        <end position="174"/>
    </location>
</feature>
<evidence type="ECO:0000259" key="5">
    <source>
        <dbReference type="PROSITE" id="PS50104"/>
    </source>
</evidence>
<dbReference type="Proteomes" id="UP001415857">
    <property type="component" value="Unassembled WGS sequence"/>
</dbReference>
<evidence type="ECO:0000256" key="3">
    <source>
        <dbReference type="ARBA" id="ARBA00023027"/>
    </source>
</evidence>
<dbReference type="GO" id="GO:0061809">
    <property type="term" value="F:NAD+ nucleosidase activity, cyclic ADP-ribose generating"/>
    <property type="evidence" value="ECO:0007669"/>
    <property type="project" value="UniProtKB-EC"/>
</dbReference>
<reference evidence="6 7" key="1">
    <citation type="journal article" date="2024" name="Plant J.">
        <title>Genome sequences and population genomics reveal climatic adaptation and genomic divergence between two closely related sweetgum species.</title>
        <authorList>
            <person name="Xu W.Q."/>
            <person name="Ren C.Q."/>
            <person name="Zhang X.Y."/>
            <person name="Comes H.P."/>
            <person name="Liu X.H."/>
            <person name="Li Y.G."/>
            <person name="Kettle C.J."/>
            <person name="Jalonen R."/>
            <person name="Gaisberger H."/>
            <person name="Ma Y.Z."/>
            <person name="Qiu Y.X."/>
        </authorList>
    </citation>
    <scope>NUCLEOTIDE SEQUENCE [LARGE SCALE GENOMIC DNA]</scope>
    <source>
        <strain evidence="6">Hangzhou</strain>
    </source>
</reference>
<dbReference type="EMBL" id="JBBPBK010000003">
    <property type="protein sequence ID" value="KAK9287602.1"/>
    <property type="molecule type" value="Genomic_DNA"/>
</dbReference>
<dbReference type="InterPro" id="IPR035897">
    <property type="entry name" value="Toll_tir_struct_dom_sf"/>
</dbReference>
<evidence type="ECO:0000313" key="7">
    <source>
        <dbReference type="Proteomes" id="UP001415857"/>
    </source>
</evidence>
<evidence type="ECO:0000256" key="2">
    <source>
        <dbReference type="ARBA" id="ARBA00022801"/>
    </source>
</evidence>
<dbReference type="EC" id="3.2.2.6" evidence="1"/>
<dbReference type="FunFam" id="3.40.50.10140:FF:000007">
    <property type="entry name" value="Disease resistance protein (TIR-NBS-LRR class)"/>
    <property type="match status" value="1"/>
</dbReference>
<dbReference type="PANTHER" id="PTHR32009:SF39">
    <property type="entry name" value="TIR DOMAIN-CONTAINING PROTEIN"/>
    <property type="match status" value="1"/>
</dbReference>
<protein>
    <recommendedName>
        <fullName evidence="1">ADP-ribosyl cyclase/cyclic ADP-ribose hydrolase</fullName>
        <ecNumber evidence="1">3.2.2.6</ecNumber>
    </recommendedName>
</protein>
<keyword evidence="2" id="KW-0378">Hydrolase</keyword>
<dbReference type="SMART" id="SM00255">
    <property type="entry name" value="TIR"/>
    <property type="match status" value="1"/>
</dbReference>
<keyword evidence="7" id="KW-1185">Reference proteome</keyword>
<evidence type="ECO:0000256" key="4">
    <source>
        <dbReference type="ARBA" id="ARBA00047304"/>
    </source>
</evidence>
<evidence type="ECO:0000313" key="6">
    <source>
        <dbReference type="EMBL" id="KAK9287602.1"/>
    </source>
</evidence>
<dbReference type="AlphaFoldDB" id="A0AAP0X2B4"/>
<dbReference type="PANTHER" id="PTHR32009">
    <property type="entry name" value="TMV RESISTANCE PROTEIN N-LIKE"/>
    <property type="match status" value="1"/>
</dbReference>
<sequence>MAAERTLETLSSPSSSFSHPLWKYDVFLSFRGGDTRKSFTSHLYHALIKAGINTYMDDNELRKGGNIGIELPKAIEESRISIIVFSRNYAASKWCLDELVKIMECRRTVQQVVLPIFYDVNPSEVRHGMGSFGEAFAKHEERFSEDMERALRWKDAQTQAADLSGWDLISAENG</sequence>
<comment type="caution">
    <text evidence="6">The sequence shown here is derived from an EMBL/GenBank/DDBJ whole genome shotgun (WGS) entry which is preliminary data.</text>
</comment>
<dbReference type="InterPro" id="IPR000157">
    <property type="entry name" value="TIR_dom"/>
</dbReference>
<keyword evidence="3" id="KW-0520">NAD</keyword>
<gene>
    <name evidence="6" type="ORF">L1049_016037</name>
</gene>
<dbReference type="Pfam" id="PF01582">
    <property type="entry name" value="TIR"/>
    <property type="match status" value="1"/>
</dbReference>
<dbReference type="PROSITE" id="PS50104">
    <property type="entry name" value="TIR"/>
    <property type="match status" value="1"/>
</dbReference>